<name>A0A3B1E0M2_9ZZZZ</name>
<evidence type="ECO:0000313" key="1">
    <source>
        <dbReference type="EMBL" id="VAY86474.1"/>
    </source>
</evidence>
<sequence length="126" mass="14263">MILIGDQNIICEQIEKINNISDIKNTKPNATLLFKFDIDILKYIQKNDLNSAVLVNSIKDAIYASSLEAKYIIPSKNILKRTQELADNYMFDSKILATIDSSDDIENIALNHIDGVIYKSIIDRSN</sequence>
<dbReference type="AlphaFoldDB" id="A0A3B1E0M2"/>
<accession>A0A3B1E0M2</accession>
<reference evidence="1" key="1">
    <citation type="submission" date="2018-10" db="EMBL/GenBank/DDBJ databases">
        <authorList>
            <person name="Aoki K."/>
        </authorList>
    </citation>
    <scope>NUCLEOTIDE SEQUENCE</scope>
</reference>
<gene>
    <name evidence="1" type="ORF">MNB_ARC-1_155</name>
</gene>
<organism evidence="1">
    <name type="scientific">hydrothermal vent metagenome</name>
    <dbReference type="NCBI Taxonomy" id="652676"/>
    <lineage>
        <taxon>unclassified sequences</taxon>
        <taxon>metagenomes</taxon>
        <taxon>ecological metagenomes</taxon>
    </lineage>
</organism>
<proteinExistence type="predicted"/>
<protein>
    <submittedName>
        <fullName evidence="1">Uncharacterized protein</fullName>
    </submittedName>
</protein>
<dbReference type="EMBL" id="UOYO01000013">
    <property type="protein sequence ID" value="VAY86474.1"/>
    <property type="molecule type" value="Genomic_DNA"/>
</dbReference>